<dbReference type="GO" id="GO:0016887">
    <property type="term" value="F:ATP hydrolysis activity"/>
    <property type="evidence" value="ECO:0007669"/>
    <property type="project" value="InterPro"/>
</dbReference>
<dbReference type="EMBL" id="MN812203">
    <property type="protein sequence ID" value="QHB38460.1"/>
    <property type="molecule type" value="Genomic_DNA"/>
</dbReference>
<evidence type="ECO:0000259" key="2">
    <source>
        <dbReference type="Pfam" id="PF13476"/>
    </source>
</evidence>
<name>A0A6B9L9C2_9CAUD</name>
<proteinExistence type="predicted"/>
<dbReference type="GO" id="GO:0006302">
    <property type="term" value="P:double-strand break repair"/>
    <property type="evidence" value="ECO:0007669"/>
    <property type="project" value="InterPro"/>
</dbReference>
<dbReference type="Pfam" id="PF13476">
    <property type="entry name" value="AAA_23"/>
    <property type="match status" value="1"/>
</dbReference>
<dbReference type="Gene3D" id="3.40.50.300">
    <property type="entry name" value="P-loop containing nucleotide triphosphate hydrolases"/>
    <property type="match status" value="1"/>
</dbReference>
<sequence>MKTNIKRIKIQNFKGLTAFEGEVLGKDVYLIGKNAAGKTSFIDAVWLALTGKNIPPKPVTTGAKKGLIEVELEDGYVVRVKMNSTGKTPVNFEIENLNAESEKDQFVKAPRTWLNHRIGVIDFDVNSFFAMSDAKQVEYFCKITGLDVVEIDTNIEELTESRRFDKKKLAEAQTKTGFYQKDDLEKEPVDVVKLSKNIAELKEIERVKAEQFQKVTDGVSEREASIKEKKAKAEALLSEVAILENEVKDGYSWLDIAENKPVPNSDLQTMEANLENSENINKKITEAKAYAEADKVVEKLEKAIEDANEEIQAEKDKKAAIIANKISIEGLTYDIEKECFLFNGLPFDKNQINTASQIIAGLKIGASLLNEVKVLKIDASLIDKENFGIIQSWSKEEGIELFVELVDREAGALKIEIEEN</sequence>
<feature type="domain" description="Rad50/SbcC-type AAA" evidence="2">
    <location>
        <begin position="7"/>
        <end position="312"/>
    </location>
</feature>
<dbReference type="SUPFAM" id="SSF52540">
    <property type="entry name" value="P-loop containing nucleoside triphosphate hydrolases"/>
    <property type="match status" value="1"/>
</dbReference>
<dbReference type="InterPro" id="IPR038729">
    <property type="entry name" value="Rad50/SbcC_AAA"/>
</dbReference>
<evidence type="ECO:0000313" key="3">
    <source>
        <dbReference type="EMBL" id="QHB38460.1"/>
    </source>
</evidence>
<protein>
    <submittedName>
        <fullName evidence="3">AAA family ATPase</fullName>
    </submittedName>
</protein>
<keyword evidence="4" id="KW-1185">Reference proteome</keyword>
<keyword evidence="1" id="KW-0175">Coiled coil</keyword>
<dbReference type="InterPro" id="IPR027417">
    <property type="entry name" value="P-loop_NTPase"/>
</dbReference>
<evidence type="ECO:0000256" key="1">
    <source>
        <dbReference type="SAM" id="Coils"/>
    </source>
</evidence>
<dbReference type="Proteomes" id="UP000464726">
    <property type="component" value="Segment"/>
</dbReference>
<organism evidence="3 4">
    <name type="scientific">Flavobacterium phage vB_FspM_lotta8-1</name>
    <dbReference type="NCBI Taxonomy" id="2686242"/>
    <lineage>
        <taxon>Viruses</taxon>
        <taxon>Duplodnaviria</taxon>
        <taxon>Heunggongvirae</taxon>
        <taxon>Uroviricota</taxon>
        <taxon>Caudoviricetes</taxon>
        <taxon>Winoviridae</taxon>
        <taxon>Pippivirus</taxon>
        <taxon>Pippivirus lotta</taxon>
    </lineage>
</organism>
<reference evidence="3 4" key="1">
    <citation type="journal article" date="2020" name="Viruses">
        <title>Diversity and Host Interactions Among Virulent and Temperate Baltic Sea Flavobacterium Phages.</title>
        <authorList>
            <person name="Nilsson E."/>
            <person name="Bayfield O.W."/>
            <person name="Lundin D."/>
            <person name="Antson A.A."/>
            <person name="Holmfeldt K."/>
        </authorList>
    </citation>
    <scope>NUCLEOTIDE SEQUENCE [LARGE SCALE GENOMIC DNA]</scope>
</reference>
<evidence type="ECO:0000313" key="4">
    <source>
        <dbReference type="Proteomes" id="UP000464726"/>
    </source>
</evidence>
<gene>
    <name evidence="3" type="ORF">lotta81_gp002</name>
</gene>
<accession>A0A6B9L9C2</accession>
<feature type="coiled-coil region" evidence="1">
    <location>
        <begin position="226"/>
        <end position="324"/>
    </location>
</feature>